<evidence type="ECO:0000313" key="1">
    <source>
        <dbReference type="EMBL" id="PMD49192.1"/>
    </source>
</evidence>
<accession>A0A2J6SEK4</accession>
<evidence type="ECO:0000313" key="2">
    <source>
        <dbReference type="Proteomes" id="UP000235371"/>
    </source>
</evidence>
<name>A0A2J6SEK4_9HELO</name>
<dbReference type="GeneID" id="36592372"/>
<dbReference type="RefSeq" id="XP_024726096.1">
    <property type="nucleotide sequence ID" value="XM_024884295.1"/>
</dbReference>
<dbReference type="OrthoDB" id="3565316at2759"/>
<dbReference type="AlphaFoldDB" id="A0A2J6SEK4"/>
<protein>
    <submittedName>
        <fullName evidence="1">Uncharacterized protein</fullName>
    </submittedName>
</protein>
<proteinExistence type="predicted"/>
<dbReference type="EMBL" id="KZ613921">
    <property type="protein sequence ID" value="PMD49192.1"/>
    <property type="molecule type" value="Genomic_DNA"/>
</dbReference>
<keyword evidence="2" id="KW-1185">Reference proteome</keyword>
<dbReference type="InParanoid" id="A0A2J6SEK4"/>
<organism evidence="1 2">
    <name type="scientific">Hyaloscypha bicolor E</name>
    <dbReference type="NCBI Taxonomy" id="1095630"/>
    <lineage>
        <taxon>Eukaryota</taxon>
        <taxon>Fungi</taxon>
        <taxon>Dikarya</taxon>
        <taxon>Ascomycota</taxon>
        <taxon>Pezizomycotina</taxon>
        <taxon>Leotiomycetes</taxon>
        <taxon>Helotiales</taxon>
        <taxon>Hyaloscyphaceae</taxon>
        <taxon>Hyaloscypha</taxon>
        <taxon>Hyaloscypha bicolor</taxon>
    </lineage>
</organism>
<dbReference type="Proteomes" id="UP000235371">
    <property type="component" value="Unassembled WGS sequence"/>
</dbReference>
<gene>
    <name evidence="1" type="ORF">K444DRAFT_638706</name>
</gene>
<reference evidence="1 2" key="1">
    <citation type="submission" date="2016-04" db="EMBL/GenBank/DDBJ databases">
        <title>A degradative enzymes factory behind the ericoid mycorrhizal symbiosis.</title>
        <authorList>
            <consortium name="DOE Joint Genome Institute"/>
            <person name="Martino E."/>
            <person name="Morin E."/>
            <person name="Grelet G."/>
            <person name="Kuo A."/>
            <person name="Kohler A."/>
            <person name="Daghino S."/>
            <person name="Barry K."/>
            <person name="Choi C."/>
            <person name="Cichocki N."/>
            <person name="Clum A."/>
            <person name="Copeland A."/>
            <person name="Hainaut M."/>
            <person name="Haridas S."/>
            <person name="Labutti K."/>
            <person name="Lindquist E."/>
            <person name="Lipzen A."/>
            <person name="Khouja H.-R."/>
            <person name="Murat C."/>
            <person name="Ohm R."/>
            <person name="Olson A."/>
            <person name="Spatafora J."/>
            <person name="Veneault-Fourrey C."/>
            <person name="Henrissat B."/>
            <person name="Grigoriev I."/>
            <person name="Martin F."/>
            <person name="Perotto S."/>
        </authorList>
    </citation>
    <scope>NUCLEOTIDE SEQUENCE [LARGE SCALE GENOMIC DNA]</scope>
    <source>
        <strain evidence="1 2">E</strain>
    </source>
</reference>
<sequence>MYLVDSGIDLSSPVNVHGEEPKWLYPGENVDDEGYPFQLRVGQKDDKEKKIQHRAVASLPFGFPPIGSFSASSGRIPKLGDPLFPMYEATQALIDTGIVMTTASGNWGQESVWGPLLPPLV</sequence>